<evidence type="ECO:0000313" key="3">
    <source>
        <dbReference type="EMBL" id="SFQ03804.1"/>
    </source>
</evidence>
<dbReference type="InterPro" id="IPR001932">
    <property type="entry name" value="PPM-type_phosphatase-like_dom"/>
</dbReference>
<gene>
    <name evidence="3" type="ORF">SAMN05421810_104271</name>
</gene>
<dbReference type="STRING" id="587909.SAMN05421810_104271"/>
<dbReference type="GO" id="GO:0016791">
    <property type="term" value="F:phosphatase activity"/>
    <property type="evidence" value="ECO:0007669"/>
    <property type="project" value="TreeGrafter"/>
</dbReference>
<dbReference type="Pfam" id="PF07228">
    <property type="entry name" value="SpoIIE"/>
    <property type="match status" value="1"/>
</dbReference>
<evidence type="ECO:0000256" key="1">
    <source>
        <dbReference type="ARBA" id="ARBA00022801"/>
    </source>
</evidence>
<dbReference type="PANTHER" id="PTHR43156">
    <property type="entry name" value="STAGE II SPORULATION PROTEIN E-RELATED"/>
    <property type="match status" value="1"/>
</dbReference>
<feature type="domain" description="PPM-type phosphatase" evidence="2">
    <location>
        <begin position="276"/>
        <end position="488"/>
    </location>
</feature>
<sequence length="489" mass="52114">MTPQSVRFTSAAQADDALRSLVRDSLALPIEPLLRARLLAETAAALRELVGDSGSGTLRWHVEGRTGTDKGRRSAGAPVADLVLTPLLEHIARQDEAMAGYERELQQTNSGLLALHAELERQRADLALLDELSSATATSLQVDDVLGTTVHLLTRHGLAETAAAWLPDERGVLRQPLRPDAGPAPAAVREAFRGGDLTLADPTHLLAPLRVGPRRLGVLELARSTPFDGTARNLVQHLAGRAAVALRNAREYEREHELASTLQQAMLPQPAPVAGAALCTRYLPATSGVNIGGDWYDAFTRPDGTLVLAVGDVTGHGLDAAVLMGQLQNALRAYALEGHGPSRALHRANEFLLARNTPLLASAAVAEVSPGGRLRWSIAGHPPPLARTPDGGATFLDHGRGAMLGVPTHRPIPEHELDLPAGAVLLLYTDGLVERRDSALDDRLDRLAAELAGLPAGCSLDDAADRLLARMLGTDRHQDDVCLLLYRRG</sequence>
<proteinExistence type="predicted"/>
<dbReference type="Gene3D" id="3.60.40.10">
    <property type="entry name" value="PPM-type phosphatase domain"/>
    <property type="match status" value="1"/>
</dbReference>
<evidence type="ECO:0000259" key="2">
    <source>
        <dbReference type="SMART" id="SM00331"/>
    </source>
</evidence>
<dbReference type="SUPFAM" id="SSF81606">
    <property type="entry name" value="PP2C-like"/>
    <property type="match status" value="1"/>
</dbReference>
<organism evidence="3 4">
    <name type="scientific">Amycolatopsis arida</name>
    <dbReference type="NCBI Taxonomy" id="587909"/>
    <lineage>
        <taxon>Bacteria</taxon>
        <taxon>Bacillati</taxon>
        <taxon>Actinomycetota</taxon>
        <taxon>Actinomycetes</taxon>
        <taxon>Pseudonocardiales</taxon>
        <taxon>Pseudonocardiaceae</taxon>
        <taxon>Amycolatopsis</taxon>
    </lineage>
</organism>
<dbReference type="RefSeq" id="WP_092530649.1">
    <property type="nucleotide sequence ID" value="NZ_FOWW01000004.1"/>
</dbReference>
<protein>
    <submittedName>
        <fullName evidence="3">Stage II sporulation protein E (SpoIIE)</fullName>
    </submittedName>
</protein>
<keyword evidence="4" id="KW-1185">Reference proteome</keyword>
<name>A0A1I5V8C3_9PSEU</name>
<dbReference type="PANTHER" id="PTHR43156:SF2">
    <property type="entry name" value="STAGE II SPORULATION PROTEIN E"/>
    <property type="match status" value="1"/>
</dbReference>
<dbReference type="EMBL" id="FOWW01000004">
    <property type="protein sequence ID" value="SFQ03804.1"/>
    <property type="molecule type" value="Genomic_DNA"/>
</dbReference>
<dbReference type="SUPFAM" id="SSF55781">
    <property type="entry name" value="GAF domain-like"/>
    <property type="match status" value="1"/>
</dbReference>
<dbReference type="InterPro" id="IPR052016">
    <property type="entry name" value="Bact_Sigma-Reg"/>
</dbReference>
<keyword evidence="1" id="KW-0378">Hydrolase</keyword>
<dbReference type="OrthoDB" id="7943561at2"/>
<dbReference type="InterPro" id="IPR036457">
    <property type="entry name" value="PPM-type-like_dom_sf"/>
</dbReference>
<dbReference type="SMART" id="SM00331">
    <property type="entry name" value="PP2C_SIG"/>
    <property type="match status" value="1"/>
</dbReference>
<dbReference type="Proteomes" id="UP000198727">
    <property type="component" value="Unassembled WGS sequence"/>
</dbReference>
<reference evidence="4" key="1">
    <citation type="submission" date="2016-10" db="EMBL/GenBank/DDBJ databases">
        <authorList>
            <person name="Varghese N."/>
            <person name="Submissions S."/>
        </authorList>
    </citation>
    <scope>NUCLEOTIDE SEQUENCE [LARGE SCALE GENOMIC DNA]</scope>
    <source>
        <strain evidence="4">CGMCC 4.5579</strain>
    </source>
</reference>
<dbReference type="AlphaFoldDB" id="A0A1I5V8C3"/>
<evidence type="ECO:0000313" key="4">
    <source>
        <dbReference type="Proteomes" id="UP000198727"/>
    </source>
</evidence>
<dbReference type="Gene3D" id="3.30.450.40">
    <property type="match status" value="1"/>
</dbReference>
<dbReference type="InterPro" id="IPR029016">
    <property type="entry name" value="GAF-like_dom_sf"/>
</dbReference>
<accession>A0A1I5V8C3</accession>